<name>A0A812NHV1_9DINO</name>
<dbReference type="Proteomes" id="UP000604046">
    <property type="component" value="Unassembled WGS sequence"/>
</dbReference>
<sequence>MRVPVSSQIYPLPVSVDASLLPPLTDAQGDAMKKIMGSTKIPQAQKMKYLSEWQKAKQSGKMPTSSAQELRADMSLKDILALMEVRAEKALQDGSINPKWGKAISDLKGRRFWVIPSDQTPDCAAMVASGETLDVRYMARLEVPLTS</sequence>
<dbReference type="OrthoDB" id="10338499at2759"/>
<gene>
    <name evidence="1" type="primary">UBA2</name>
    <name evidence="1" type="ORF">SNAT2548_LOCUS16164</name>
</gene>
<dbReference type="EMBL" id="CAJNDS010002076">
    <property type="protein sequence ID" value="CAE7307700.1"/>
    <property type="molecule type" value="Genomic_DNA"/>
</dbReference>
<dbReference type="AlphaFoldDB" id="A0A812NHV1"/>
<comment type="caution">
    <text evidence="1">The sequence shown here is derived from an EMBL/GenBank/DDBJ whole genome shotgun (WGS) entry which is preliminary data.</text>
</comment>
<proteinExistence type="predicted"/>
<reference evidence="1" key="1">
    <citation type="submission" date="2021-02" db="EMBL/GenBank/DDBJ databases">
        <authorList>
            <person name="Dougan E. K."/>
            <person name="Rhodes N."/>
            <person name="Thang M."/>
            <person name="Chan C."/>
        </authorList>
    </citation>
    <scope>NUCLEOTIDE SEQUENCE</scope>
</reference>
<protein>
    <submittedName>
        <fullName evidence="1">UBA2 protein</fullName>
    </submittedName>
</protein>
<keyword evidence="2" id="KW-1185">Reference proteome</keyword>
<accession>A0A812NHV1</accession>
<evidence type="ECO:0000313" key="1">
    <source>
        <dbReference type="EMBL" id="CAE7307700.1"/>
    </source>
</evidence>
<organism evidence="1 2">
    <name type="scientific">Symbiodinium natans</name>
    <dbReference type="NCBI Taxonomy" id="878477"/>
    <lineage>
        <taxon>Eukaryota</taxon>
        <taxon>Sar</taxon>
        <taxon>Alveolata</taxon>
        <taxon>Dinophyceae</taxon>
        <taxon>Suessiales</taxon>
        <taxon>Symbiodiniaceae</taxon>
        <taxon>Symbiodinium</taxon>
    </lineage>
</organism>
<evidence type="ECO:0000313" key="2">
    <source>
        <dbReference type="Proteomes" id="UP000604046"/>
    </source>
</evidence>